<feature type="domain" description="RES" evidence="1">
    <location>
        <begin position="4"/>
        <end position="137"/>
    </location>
</feature>
<accession>A0A6S7DQZ4</accession>
<evidence type="ECO:0000259" key="1">
    <source>
        <dbReference type="Pfam" id="PF08808"/>
    </source>
</evidence>
<evidence type="ECO:0000313" key="3">
    <source>
        <dbReference type="Proteomes" id="UP000494203"/>
    </source>
</evidence>
<dbReference type="Pfam" id="PF08808">
    <property type="entry name" value="RES"/>
    <property type="match status" value="1"/>
</dbReference>
<protein>
    <recommendedName>
        <fullName evidence="1">RES domain-containing protein</fullName>
    </recommendedName>
</protein>
<reference evidence="2 3" key="1">
    <citation type="submission" date="2020-04" db="EMBL/GenBank/DDBJ databases">
        <authorList>
            <person name="De Canck E."/>
        </authorList>
    </citation>
    <scope>NUCLEOTIDE SEQUENCE [LARGE SCALE GENOMIC DNA]</scope>
    <source>
        <strain evidence="2 3">LMG 26788</strain>
    </source>
</reference>
<keyword evidence="3" id="KW-1185">Reference proteome</keyword>
<sequence>MIALWRLSNSQDLMPRARPAGRWHGAGAAVVMLDATPAAAVFARLAQAEVAHPRALPRHYFLLEVTAPAAAVAAPRPPAGWQSDPQAARAFGNAWLARGETLLLRVPSLAGGFQYLLNADHPQRAQCQIVSSLAYPFAPHLAGIDGAVLEGAGWLASTRD</sequence>
<evidence type="ECO:0000313" key="2">
    <source>
        <dbReference type="EMBL" id="CAB3849297.1"/>
    </source>
</evidence>
<dbReference type="Proteomes" id="UP000494203">
    <property type="component" value="Unassembled WGS sequence"/>
</dbReference>
<name>A0A6S7DQZ4_9BURK</name>
<dbReference type="InterPro" id="IPR014914">
    <property type="entry name" value="RES_dom"/>
</dbReference>
<organism evidence="2 3">
    <name type="scientific">Achromobacter pulmonis</name>
    <dbReference type="NCBI Taxonomy" id="1389932"/>
    <lineage>
        <taxon>Bacteria</taxon>
        <taxon>Pseudomonadati</taxon>
        <taxon>Pseudomonadota</taxon>
        <taxon>Betaproteobacteria</taxon>
        <taxon>Burkholderiales</taxon>
        <taxon>Alcaligenaceae</taxon>
        <taxon>Achromobacter</taxon>
    </lineage>
</organism>
<dbReference type="EMBL" id="CADIKZ010000004">
    <property type="protein sequence ID" value="CAB3849297.1"/>
    <property type="molecule type" value="Genomic_DNA"/>
</dbReference>
<proteinExistence type="predicted"/>
<dbReference type="AlphaFoldDB" id="A0A6S7DQZ4"/>
<gene>
    <name evidence="2" type="ORF">LMG26788_01671</name>
</gene>
<dbReference type="RefSeq" id="WP_175132612.1">
    <property type="nucleotide sequence ID" value="NZ_CADIJV010000007.1"/>
</dbReference>